<dbReference type="NCBIfam" id="TIGR00231">
    <property type="entry name" value="small_GTP"/>
    <property type="match status" value="1"/>
</dbReference>
<dbReference type="InterPro" id="IPR050209">
    <property type="entry name" value="Rab_GTPases_membrane_traffic"/>
</dbReference>
<keyword evidence="2" id="KW-0812">Transmembrane</keyword>
<feature type="transmembrane region" description="Helical" evidence="2">
    <location>
        <begin position="15"/>
        <end position="34"/>
    </location>
</feature>
<evidence type="ECO:0000256" key="1">
    <source>
        <dbReference type="ARBA" id="ARBA00006270"/>
    </source>
</evidence>
<keyword evidence="2" id="KW-0472">Membrane</keyword>
<dbReference type="SMART" id="SM00174">
    <property type="entry name" value="RHO"/>
    <property type="match status" value="1"/>
</dbReference>
<accession>A0A8S1KS92</accession>
<dbReference type="Pfam" id="PF00071">
    <property type="entry name" value="Ras"/>
    <property type="match status" value="1"/>
</dbReference>
<dbReference type="InterPro" id="IPR001806">
    <property type="entry name" value="Small_GTPase"/>
</dbReference>
<dbReference type="GO" id="GO:0003924">
    <property type="term" value="F:GTPase activity"/>
    <property type="evidence" value="ECO:0007669"/>
    <property type="project" value="InterPro"/>
</dbReference>
<sequence length="176" mass="20196">MSSTGNLNDKFDTSFVYFFNYIIIGDMGVGKSCLSTQFIHKRFRSKDDITIGVELGARIIRIQNVALKLFIWDTAGQESFRSISRSCYRKSAAAIIVYDITKRNSFENVVKWLDDARENGNKHITFLLVGNKNDLEQQRQVSFEEAKQFASDNEIGFMETSCQDKLQCRLNVHQIS</sequence>
<dbReference type="EMBL" id="CAJJDN010000010">
    <property type="protein sequence ID" value="CAD8056765.1"/>
    <property type="molecule type" value="Genomic_DNA"/>
</dbReference>
<evidence type="ECO:0000256" key="2">
    <source>
        <dbReference type="SAM" id="Phobius"/>
    </source>
</evidence>
<dbReference type="PROSITE" id="PS51419">
    <property type="entry name" value="RAB"/>
    <property type="match status" value="1"/>
</dbReference>
<organism evidence="3 4">
    <name type="scientific">Paramecium sonneborni</name>
    <dbReference type="NCBI Taxonomy" id="65129"/>
    <lineage>
        <taxon>Eukaryota</taxon>
        <taxon>Sar</taxon>
        <taxon>Alveolata</taxon>
        <taxon>Ciliophora</taxon>
        <taxon>Intramacronucleata</taxon>
        <taxon>Oligohymenophorea</taxon>
        <taxon>Peniculida</taxon>
        <taxon>Parameciidae</taxon>
        <taxon>Paramecium</taxon>
    </lineage>
</organism>
<proteinExistence type="inferred from homology"/>
<dbReference type="FunFam" id="3.40.50.300:FF:001447">
    <property type="entry name" value="Ras-related protein Rab-1B"/>
    <property type="match status" value="1"/>
</dbReference>
<name>A0A8S1KS92_9CILI</name>
<dbReference type="PANTHER" id="PTHR47979">
    <property type="entry name" value="DRAB11-RELATED"/>
    <property type="match status" value="1"/>
</dbReference>
<dbReference type="AlphaFoldDB" id="A0A8S1KS92"/>
<dbReference type="SMART" id="SM00173">
    <property type="entry name" value="RAS"/>
    <property type="match status" value="1"/>
</dbReference>
<dbReference type="InterPro" id="IPR005225">
    <property type="entry name" value="Small_GTP-bd"/>
</dbReference>
<comment type="similarity">
    <text evidence="1">Belongs to the small GTPase superfamily. Rab family.</text>
</comment>
<protein>
    <submittedName>
        <fullName evidence="3">Uncharacterized protein</fullName>
    </submittedName>
</protein>
<keyword evidence="4" id="KW-1185">Reference proteome</keyword>
<keyword evidence="2" id="KW-1133">Transmembrane helix</keyword>
<comment type="caution">
    <text evidence="3">The sequence shown here is derived from an EMBL/GenBank/DDBJ whole genome shotgun (WGS) entry which is preliminary data.</text>
</comment>
<dbReference type="Proteomes" id="UP000692954">
    <property type="component" value="Unassembled WGS sequence"/>
</dbReference>
<dbReference type="SMART" id="SM00175">
    <property type="entry name" value="RAB"/>
    <property type="match status" value="1"/>
</dbReference>
<evidence type="ECO:0000313" key="4">
    <source>
        <dbReference type="Proteomes" id="UP000692954"/>
    </source>
</evidence>
<gene>
    <name evidence="3" type="ORF">PSON_ATCC_30995.1.T0100447</name>
</gene>
<evidence type="ECO:0000313" key="3">
    <source>
        <dbReference type="EMBL" id="CAD8056765.1"/>
    </source>
</evidence>
<dbReference type="GO" id="GO:0005525">
    <property type="term" value="F:GTP binding"/>
    <property type="evidence" value="ECO:0007669"/>
    <property type="project" value="InterPro"/>
</dbReference>
<dbReference type="PROSITE" id="PS51421">
    <property type="entry name" value="RAS"/>
    <property type="match status" value="1"/>
</dbReference>
<reference evidence="3" key="1">
    <citation type="submission" date="2021-01" db="EMBL/GenBank/DDBJ databases">
        <authorList>
            <consortium name="Genoscope - CEA"/>
            <person name="William W."/>
        </authorList>
    </citation>
    <scope>NUCLEOTIDE SEQUENCE</scope>
</reference>
<dbReference type="OrthoDB" id="9989112at2759"/>